<dbReference type="PROSITE" id="PS50259">
    <property type="entry name" value="G_PROTEIN_RECEP_F3_4"/>
    <property type="match status" value="1"/>
</dbReference>
<evidence type="ECO:0000256" key="10">
    <source>
        <dbReference type="ARBA" id="ARBA00023224"/>
    </source>
</evidence>
<keyword evidence="8" id="KW-0675">Receptor</keyword>
<dbReference type="EMBL" id="JARQZJ010000121">
    <property type="protein sequence ID" value="KAK9888465.1"/>
    <property type="molecule type" value="Genomic_DNA"/>
</dbReference>
<comment type="subcellular location">
    <subcellularLocation>
        <location evidence="1">Cell membrane</location>
        <topology evidence="1">Multi-pass membrane protein</topology>
    </subcellularLocation>
</comment>
<gene>
    <name evidence="14" type="ORF">WA026_000713</name>
</gene>
<dbReference type="AlphaFoldDB" id="A0AAW1V4P7"/>
<keyword evidence="5 11" id="KW-1133">Transmembrane helix</keyword>
<name>A0AAW1V4P7_9CUCU</name>
<keyword evidence="9" id="KW-0325">Glycoprotein</keyword>
<dbReference type="InterPro" id="IPR017978">
    <property type="entry name" value="GPCR_3_C"/>
</dbReference>
<keyword evidence="15" id="KW-1185">Reference proteome</keyword>
<feature type="domain" description="G-protein coupled receptors family 3 profile" evidence="13">
    <location>
        <begin position="254"/>
        <end position="355"/>
    </location>
</feature>
<evidence type="ECO:0000256" key="11">
    <source>
        <dbReference type="SAM" id="Phobius"/>
    </source>
</evidence>
<evidence type="ECO:0000256" key="7">
    <source>
        <dbReference type="ARBA" id="ARBA00023136"/>
    </source>
</evidence>
<comment type="caution">
    <text evidence="14">The sequence shown here is derived from an EMBL/GenBank/DDBJ whole genome shotgun (WGS) entry which is preliminary data.</text>
</comment>
<feature type="chain" id="PRO_5043553586" description="G-protein coupled receptors family 3 profile domain-containing protein" evidence="12">
    <location>
        <begin position="18"/>
        <end position="445"/>
    </location>
</feature>
<dbReference type="PANTHER" id="PTHR32546:SF26">
    <property type="entry name" value="SMOG, ISOFORM D"/>
    <property type="match status" value="1"/>
</dbReference>
<reference evidence="14 15" key="1">
    <citation type="submission" date="2023-03" db="EMBL/GenBank/DDBJ databases">
        <title>Genome insight into feeding habits of ladybird beetles.</title>
        <authorList>
            <person name="Li H.-S."/>
            <person name="Huang Y.-H."/>
            <person name="Pang H."/>
        </authorList>
    </citation>
    <scope>NUCLEOTIDE SEQUENCE [LARGE SCALE GENOMIC DNA]</scope>
    <source>
        <strain evidence="14">SYSU_2023b</strain>
        <tissue evidence="14">Whole body</tissue>
    </source>
</reference>
<feature type="transmembrane region" description="Helical" evidence="11">
    <location>
        <begin position="289"/>
        <end position="312"/>
    </location>
</feature>
<keyword evidence="6" id="KW-0297">G-protein coupled receptor</keyword>
<keyword evidence="7 11" id="KW-0472">Membrane</keyword>
<keyword evidence="3" id="KW-1003">Cell membrane</keyword>
<evidence type="ECO:0000256" key="1">
    <source>
        <dbReference type="ARBA" id="ARBA00004651"/>
    </source>
</evidence>
<keyword evidence="12" id="KW-0732">Signal</keyword>
<accession>A0AAW1V4P7</accession>
<evidence type="ECO:0000256" key="8">
    <source>
        <dbReference type="ARBA" id="ARBA00023170"/>
    </source>
</evidence>
<evidence type="ECO:0000313" key="15">
    <source>
        <dbReference type="Proteomes" id="UP001431783"/>
    </source>
</evidence>
<evidence type="ECO:0000256" key="4">
    <source>
        <dbReference type="ARBA" id="ARBA00022692"/>
    </source>
</evidence>
<dbReference type="PANTHER" id="PTHR32546">
    <property type="entry name" value="G-PROTEIN COUPLED RECEPTOR 158-RELATED"/>
    <property type="match status" value="1"/>
</dbReference>
<proteinExistence type="inferred from homology"/>
<evidence type="ECO:0000256" key="3">
    <source>
        <dbReference type="ARBA" id="ARBA00022475"/>
    </source>
</evidence>
<feature type="transmembrane region" description="Helical" evidence="11">
    <location>
        <begin position="363"/>
        <end position="386"/>
    </location>
</feature>
<feature type="signal peptide" evidence="12">
    <location>
        <begin position="1"/>
        <end position="17"/>
    </location>
</feature>
<evidence type="ECO:0000256" key="5">
    <source>
        <dbReference type="ARBA" id="ARBA00022989"/>
    </source>
</evidence>
<dbReference type="InterPro" id="IPR043458">
    <property type="entry name" value="GPR158/179"/>
</dbReference>
<keyword evidence="4 11" id="KW-0812">Transmembrane</keyword>
<dbReference type="GO" id="GO:0005886">
    <property type="term" value="C:plasma membrane"/>
    <property type="evidence" value="ECO:0007669"/>
    <property type="project" value="UniProtKB-SubCell"/>
</dbReference>
<feature type="transmembrane region" description="Helical" evidence="11">
    <location>
        <begin position="257"/>
        <end position="277"/>
    </location>
</feature>
<evidence type="ECO:0000256" key="2">
    <source>
        <dbReference type="ARBA" id="ARBA00007242"/>
    </source>
</evidence>
<feature type="transmembrane region" description="Helical" evidence="11">
    <location>
        <begin position="413"/>
        <end position="435"/>
    </location>
</feature>
<comment type="similarity">
    <text evidence="2">Belongs to the G-protein coupled receptor 3 family.</text>
</comment>
<dbReference type="GO" id="GO:0004930">
    <property type="term" value="F:G protein-coupled receptor activity"/>
    <property type="evidence" value="ECO:0007669"/>
    <property type="project" value="UniProtKB-KW"/>
</dbReference>
<evidence type="ECO:0000313" key="14">
    <source>
        <dbReference type="EMBL" id="KAK9888465.1"/>
    </source>
</evidence>
<organism evidence="14 15">
    <name type="scientific">Henosepilachna vigintioctopunctata</name>
    <dbReference type="NCBI Taxonomy" id="420089"/>
    <lineage>
        <taxon>Eukaryota</taxon>
        <taxon>Metazoa</taxon>
        <taxon>Ecdysozoa</taxon>
        <taxon>Arthropoda</taxon>
        <taxon>Hexapoda</taxon>
        <taxon>Insecta</taxon>
        <taxon>Pterygota</taxon>
        <taxon>Neoptera</taxon>
        <taxon>Endopterygota</taxon>
        <taxon>Coleoptera</taxon>
        <taxon>Polyphaga</taxon>
        <taxon>Cucujiformia</taxon>
        <taxon>Coccinelloidea</taxon>
        <taxon>Coccinellidae</taxon>
        <taxon>Epilachninae</taxon>
        <taxon>Epilachnini</taxon>
        <taxon>Henosepilachna</taxon>
    </lineage>
</organism>
<evidence type="ECO:0000256" key="12">
    <source>
        <dbReference type="SAM" id="SignalP"/>
    </source>
</evidence>
<dbReference type="Pfam" id="PF00003">
    <property type="entry name" value="7tm_3"/>
    <property type="match status" value="1"/>
</dbReference>
<keyword evidence="10" id="KW-0807">Transducer</keyword>
<protein>
    <recommendedName>
        <fullName evidence="13">G-protein coupled receptors family 3 profile domain-containing protein</fullName>
    </recommendedName>
</protein>
<evidence type="ECO:0000256" key="9">
    <source>
        <dbReference type="ARBA" id="ARBA00023180"/>
    </source>
</evidence>
<dbReference type="Proteomes" id="UP001431783">
    <property type="component" value="Unassembled WGS sequence"/>
</dbReference>
<feature type="transmembrane region" description="Helical" evidence="11">
    <location>
        <begin position="324"/>
        <end position="342"/>
    </location>
</feature>
<evidence type="ECO:0000256" key="6">
    <source>
        <dbReference type="ARBA" id="ARBA00023040"/>
    </source>
</evidence>
<evidence type="ECO:0000259" key="13">
    <source>
        <dbReference type="PROSITE" id="PS50259"/>
    </source>
</evidence>
<feature type="non-terminal residue" evidence="14">
    <location>
        <position position="445"/>
    </location>
</feature>
<sequence length="445" mass="51226">MNEAFLLLLLLSTPVYPTIIRNDTCQIKFLSRQAPSSGLTFNASQATYEIYHKVVNNKSFNFANISREILAQRRDVVGVVITRNNNYGLGLNISGRLKVFPNRTTETEVFWKSFGQSETGWTPLFMDCYFFRNQWFYGYMLKTSDISIGLFIKVYLNPCDESLLGIIPKHRCNNETTTCEPVYGEEGQLGGNSYRCVCRPGYFHPRSSNQTWEAFLVADGEITTPDDSLRCVQQLPITCGLEEGPCLITLDVYLKTVIFSIHLGCMLLTVILGIFVFKHRKTKAISTGMWTILEIILLGACILYSTMLVKLFEPSSLQCFLEPWTREMGFIICYGAIILKLYRHLIEFRTRKAHRWVVKDTDLLKYLLIMTMSVFAYMAAFTAFMLNFSQENYDLLKDVEYSNGLEYRICKPLLWDFVTETGELIILIFGIHISYSTRNARTQFH</sequence>